<reference evidence="2" key="1">
    <citation type="submission" date="2023-06" db="EMBL/GenBank/DDBJ databases">
        <authorList>
            <person name="Delattre M."/>
        </authorList>
    </citation>
    <scope>NUCLEOTIDE SEQUENCE</scope>
    <source>
        <strain evidence="2">AF72</strain>
    </source>
</reference>
<proteinExistence type="predicted"/>
<dbReference type="EMBL" id="CATQJA010002314">
    <property type="protein sequence ID" value="CAJ0570442.1"/>
    <property type="molecule type" value="Genomic_DNA"/>
</dbReference>
<evidence type="ECO:0008006" key="5">
    <source>
        <dbReference type="Google" id="ProtNLM"/>
    </source>
</evidence>
<name>A0AA36CJY1_9BILA</name>
<protein>
    <recommendedName>
        <fullName evidence="5">Lipoprotein</fullName>
    </recommendedName>
</protein>
<organism evidence="2 4">
    <name type="scientific">Mesorhabditis spiculigera</name>
    <dbReference type="NCBI Taxonomy" id="96644"/>
    <lineage>
        <taxon>Eukaryota</taxon>
        <taxon>Metazoa</taxon>
        <taxon>Ecdysozoa</taxon>
        <taxon>Nematoda</taxon>
        <taxon>Chromadorea</taxon>
        <taxon>Rhabditida</taxon>
        <taxon>Rhabditina</taxon>
        <taxon>Rhabditomorpha</taxon>
        <taxon>Rhabditoidea</taxon>
        <taxon>Rhabditidae</taxon>
        <taxon>Mesorhabditinae</taxon>
        <taxon>Mesorhabditis</taxon>
    </lineage>
</organism>
<evidence type="ECO:0000313" key="4">
    <source>
        <dbReference type="Proteomes" id="UP001177023"/>
    </source>
</evidence>
<dbReference type="Proteomes" id="UP001177023">
    <property type="component" value="Unassembled WGS sequence"/>
</dbReference>
<gene>
    <name evidence="3" type="ORF">MSPICULIGERA_LOCUS16234</name>
    <name evidence="2" type="ORF">MSPICULIGERA_LOCUS8882</name>
</gene>
<evidence type="ECO:0000313" key="3">
    <source>
        <dbReference type="EMBL" id="CAJ0577970.1"/>
    </source>
</evidence>
<evidence type="ECO:0000256" key="1">
    <source>
        <dbReference type="SAM" id="SignalP"/>
    </source>
</evidence>
<comment type="caution">
    <text evidence="2">The sequence shown here is derived from an EMBL/GenBank/DDBJ whole genome shotgun (WGS) entry which is preliminary data.</text>
</comment>
<keyword evidence="4" id="KW-1185">Reference proteome</keyword>
<dbReference type="AlphaFoldDB" id="A0AA36CJY1"/>
<feature type="chain" id="PRO_5041588883" description="Lipoprotein" evidence="1">
    <location>
        <begin position="25"/>
        <end position="77"/>
    </location>
</feature>
<dbReference type="EMBL" id="CATQJA010002652">
    <property type="protein sequence ID" value="CAJ0577970.1"/>
    <property type="molecule type" value="Genomic_DNA"/>
</dbReference>
<accession>A0AA36CJY1</accession>
<feature type="non-terminal residue" evidence="2">
    <location>
        <position position="1"/>
    </location>
</feature>
<keyword evidence="1" id="KW-0732">Signal</keyword>
<sequence length="77" mass="8813">MVLRRLFCFLTLLLLAACTQRVFRLVGSPEPVADLSSTNLQTLFSSAQRQWMGQHVPGGRDGVSDQVRKQLYSRKFW</sequence>
<evidence type="ECO:0000313" key="2">
    <source>
        <dbReference type="EMBL" id="CAJ0570442.1"/>
    </source>
</evidence>
<feature type="signal peptide" evidence="1">
    <location>
        <begin position="1"/>
        <end position="24"/>
    </location>
</feature>
<dbReference type="PROSITE" id="PS51257">
    <property type="entry name" value="PROKAR_LIPOPROTEIN"/>
    <property type="match status" value="1"/>
</dbReference>